<dbReference type="Proteomes" id="UP000193990">
    <property type="component" value="Unassembled WGS sequence"/>
</dbReference>
<evidence type="ECO:0000256" key="1">
    <source>
        <dbReference type="SAM" id="SignalP"/>
    </source>
</evidence>
<accession>A0A1X1R245</accession>
<keyword evidence="1" id="KW-0732">Signal</keyword>
<dbReference type="AlphaFoldDB" id="A0A1X1R245"/>
<protein>
    <recommendedName>
        <fullName evidence="4">Tetratricopeptide repeat protein</fullName>
    </recommendedName>
</protein>
<dbReference type="STRING" id="56425.AWB93_14645"/>
<dbReference type="PANTHER" id="PTHR45588:SF1">
    <property type="entry name" value="WW DOMAIN-CONTAINING PROTEIN"/>
    <property type="match status" value="1"/>
</dbReference>
<dbReference type="EMBL" id="LQOK01000032">
    <property type="protein sequence ID" value="ORU98264.1"/>
    <property type="molecule type" value="Genomic_DNA"/>
</dbReference>
<organism evidence="2 3">
    <name type="scientific">Mycobacterium bohemicum</name>
    <dbReference type="NCBI Taxonomy" id="56425"/>
    <lineage>
        <taxon>Bacteria</taxon>
        <taxon>Bacillati</taxon>
        <taxon>Actinomycetota</taxon>
        <taxon>Actinomycetes</taxon>
        <taxon>Mycobacteriales</taxon>
        <taxon>Mycobacteriaceae</taxon>
        <taxon>Mycobacterium</taxon>
    </lineage>
</organism>
<evidence type="ECO:0000313" key="3">
    <source>
        <dbReference type="Proteomes" id="UP000193990"/>
    </source>
</evidence>
<comment type="caution">
    <text evidence="2">The sequence shown here is derived from an EMBL/GenBank/DDBJ whole genome shotgun (WGS) entry which is preliminary data.</text>
</comment>
<gene>
    <name evidence="2" type="ORF">AWB93_14645</name>
</gene>
<evidence type="ECO:0008006" key="4">
    <source>
        <dbReference type="Google" id="ProtNLM"/>
    </source>
</evidence>
<dbReference type="PROSITE" id="PS51257">
    <property type="entry name" value="PROKAR_LIPOPROTEIN"/>
    <property type="match status" value="1"/>
</dbReference>
<reference evidence="2 3" key="1">
    <citation type="submission" date="2016-01" db="EMBL/GenBank/DDBJ databases">
        <title>The new phylogeny of the genus Mycobacterium.</title>
        <authorList>
            <person name="Tarcisio F."/>
            <person name="Conor M."/>
            <person name="Antonella G."/>
            <person name="Elisabetta G."/>
            <person name="Giulia F.S."/>
            <person name="Sara T."/>
            <person name="Anna F."/>
            <person name="Clotilde B."/>
            <person name="Roberto B."/>
            <person name="Veronica D.S."/>
            <person name="Fabio R."/>
            <person name="Monica P."/>
            <person name="Olivier J."/>
            <person name="Enrico T."/>
            <person name="Nicola S."/>
        </authorList>
    </citation>
    <scope>NUCLEOTIDE SEQUENCE [LARGE SCALE GENOMIC DNA]</scope>
    <source>
        <strain evidence="2 3">DSM 44277</strain>
    </source>
</reference>
<evidence type="ECO:0000313" key="2">
    <source>
        <dbReference type="EMBL" id="ORU98264.1"/>
    </source>
</evidence>
<name>A0A1X1R245_MYCBE</name>
<feature type="chain" id="PRO_5039661308" description="Tetratricopeptide repeat protein" evidence="1">
    <location>
        <begin position="23"/>
        <end position="660"/>
    </location>
</feature>
<proteinExistence type="predicted"/>
<keyword evidence="3" id="KW-1185">Reference proteome</keyword>
<dbReference type="PANTHER" id="PTHR45588">
    <property type="entry name" value="TPR DOMAIN-CONTAINING PROTEIN"/>
    <property type="match status" value="1"/>
</dbReference>
<sequence length="660" mass="74197">MFSIFRSRLSVGAIIFAFTVAACCSPSEARGGCSSPPRVTTTQRVATMDTDQAMDDGVGMLSPETDACPLSVLAKNDPEPPLYPHIGSAHWYVPVGQEYFDQGLRFYFAFNNREAYRAFRKAASEARHNGIRCSACYWAQALVLGVDLNMKKESEDDRLAANNALDQALGASPNEEDLKIIQALRGRYQDCNPNKEDRKQEKVCQGIRNQAYYKGMEPVLHEFGSDDPNVVTLFADAAMNLTPWNFWDKNGQPKYAWSSQQIAEAKRELERALNFVQYPRNEGPLHWYIHLMEQSPTPEDAERSAELLAPLAPNAGHLVHMPSHIFFRVGDMRKAVSVNKVAVDADERYFAVEPDLYRPDGDRYRYGYYPHNIHFVVAAAALSGDDNDVNQYAEKLLQSAPDKANGMRADLYRAVYYLARMNFSSTSDIRNFPKPNRLNDQPFANVAYDFTQLMANIWDKQPFEQSASTFDKDLENYREAAKADNEPNPTCDLTDITVPERPIKLCLAAMLDNLRHARVWALSSKWEEAVGAARSAMDIQNALSDKSYDEPPVWPYPASQTMASILIRKADAEGPKTDTGQEDLENAKQLLSTSLNINNSPSGNPNRIPTGTFPGNGWAYFGLWEIAKWDNSSQAEADKAGKELKDHWFGAPEFRNLDRM</sequence>
<feature type="signal peptide" evidence="1">
    <location>
        <begin position="1"/>
        <end position="22"/>
    </location>
</feature>